<accession>A0A4Y2FA88</accession>
<comment type="caution">
    <text evidence="2">The sequence shown here is derived from an EMBL/GenBank/DDBJ whole genome shotgun (WGS) entry which is preliminary data.</text>
</comment>
<dbReference type="EMBL" id="BGPR01000862">
    <property type="protein sequence ID" value="GBM38222.1"/>
    <property type="molecule type" value="Genomic_DNA"/>
</dbReference>
<protein>
    <submittedName>
        <fullName evidence="2">Uncharacterized protein</fullName>
    </submittedName>
</protein>
<keyword evidence="3" id="KW-1185">Reference proteome</keyword>
<gene>
    <name evidence="2" type="ORF">AVEN_8283_1</name>
</gene>
<name>A0A4Y2FA88_ARAVE</name>
<dbReference type="AlphaFoldDB" id="A0A4Y2FA88"/>
<feature type="region of interest" description="Disordered" evidence="1">
    <location>
        <begin position="80"/>
        <end position="106"/>
    </location>
</feature>
<feature type="compositionally biased region" description="Basic and acidic residues" evidence="1">
    <location>
        <begin position="80"/>
        <end position="92"/>
    </location>
</feature>
<proteinExistence type="predicted"/>
<reference evidence="2 3" key="1">
    <citation type="journal article" date="2019" name="Sci. Rep.">
        <title>Orb-weaving spider Araneus ventricosus genome elucidates the spidroin gene catalogue.</title>
        <authorList>
            <person name="Kono N."/>
            <person name="Nakamura H."/>
            <person name="Ohtoshi R."/>
            <person name="Moran D.A.P."/>
            <person name="Shinohara A."/>
            <person name="Yoshida Y."/>
            <person name="Fujiwara M."/>
            <person name="Mori M."/>
            <person name="Tomita M."/>
            <person name="Arakawa K."/>
        </authorList>
    </citation>
    <scope>NUCLEOTIDE SEQUENCE [LARGE SCALE GENOMIC DNA]</scope>
</reference>
<dbReference type="Proteomes" id="UP000499080">
    <property type="component" value="Unassembled WGS sequence"/>
</dbReference>
<sequence>MYHIVTKTVLWMYGEDSPTSRIMESDALFTSIQERRDAGNRKNTALAQFSITSKQEITNNNSNSTNNSAQPLAADQLTRLQRDSSHSEDVPRRILPPSIYRVPDRA</sequence>
<evidence type="ECO:0000256" key="1">
    <source>
        <dbReference type="SAM" id="MobiDB-lite"/>
    </source>
</evidence>
<organism evidence="2 3">
    <name type="scientific">Araneus ventricosus</name>
    <name type="common">Orbweaver spider</name>
    <name type="synonym">Epeira ventricosa</name>
    <dbReference type="NCBI Taxonomy" id="182803"/>
    <lineage>
        <taxon>Eukaryota</taxon>
        <taxon>Metazoa</taxon>
        <taxon>Ecdysozoa</taxon>
        <taxon>Arthropoda</taxon>
        <taxon>Chelicerata</taxon>
        <taxon>Arachnida</taxon>
        <taxon>Araneae</taxon>
        <taxon>Araneomorphae</taxon>
        <taxon>Entelegynae</taxon>
        <taxon>Araneoidea</taxon>
        <taxon>Araneidae</taxon>
        <taxon>Araneus</taxon>
    </lineage>
</organism>
<evidence type="ECO:0000313" key="2">
    <source>
        <dbReference type="EMBL" id="GBM38222.1"/>
    </source>
</evidence>
<evidence type="ECO:0000313" key="3">
    <source>
        <dbReference type="Proteomes" id="UP000499080"/>
    </source>
</evidence>